<dbReference type="GO" id="GO:0006487">
    <property type="term" value="P:protein N-linked glycosylation"/>
    <property type="evidence" value="ECO:0007669"/>
    <property type="project" value="TreeGrafter"/>
</dbReference>
<keyword evidence="1" id="KW-0328">Glycosyltransferase</keyword>
<dbReference type="Gene3D" id="3.40.50.2000">
    <property type="entry name" value="Glycogen Phosphorylase B"/>
    <property type="match status" value="1"/>
</dbReference>
<dbReference type="PANTHER" id="PTHR45919">
    <property type="entry name" value="GDP-MAN:MAN(3)GLCNAC(2)-PP-DOL ALPHA-1,2-MANNOSYLTRANSFERASE"/>
    <property type="match status" value="1"/>
</dbReference>
<feature type="domain" description="Glycosyl transferase family 1" evidence="2">
    <location>
        <begin position="9"/>
        <end position="165"/>
    </location>
</feature>
<evidence type="ECO:0000313" key="4">
    <source>
        <dbReference type="Proteomes" id="UP000035740"/>
    </source>
</evidence>
<dbReference type="InterPro" id="IPR038013">
    <property type="entry name" value="ALG11"/>
</dbReference>
<dbReference type="InterPro" id="IPR001296">
    <property type="entry name" value="Glyco_trans_1"/>
</dbReference>
<sequence length="210" mass="23841">ELCKIPLGNRQPWILSVAQFRPEKDHMLQLEAFALVLSLVKQHRNRVRLVLVGGVRNSDDQSLVDELVNRAKELEIHENIDFHINASYDELYSLYEKCFIGLHSMWNEHFGIGVVEYMAAGLVTIAHNSGGPRSDIVVPFEGRPVGYLADGTPEAFSEQLVSVLNGFLYRNDDLNGLRMDARAQCQKFSNERFKDAFLSAMEPFFQIKIG</sequence>
<proteinExistence type="predicted"/>
<dbReference type="Proteomes" id="UP000035740">
    <property type="component" value="Unassembled WGS sequence"/>
</dbReference>
<dbReference type="AlphaFoldDB" id="A0A0J8B031"/>
<dbReference type="GO" id="GO:0005789">
    <property type="term" value="C:endoplasmic reticulum membrane"/>
    <property type="evidence" value="ECO:0007669"/>
    <property type="project" value="TreeGrafter"/>
</dbReference>
<feature type="non-terminal residue" evidence="3">
    <location>
        <position position="1"/>
    </location>
</feature>
<accession>A0A0J8B031</accession>
<protein>
    <recommendedName>
        <fullName evidence="2">Glycosyl transferase family 1 domain-containing protein</fullName>
    </recommendedName>
</protein>
<evidence type="ECO:0000259" key="2">
    <source>
        <dbReference type="Pfam" id="PF00534"/>
    </source>
</evidence>
<dbReference type="PANTHER" id="PTHR45919:SF1">
    <property type="entry name" value="GDP-MAN:MAN(3)GLCNAC(2)-PP-DOL ALPHA-1,2-MANNOSYLTRANSFERASE"/>
    <property type="match status" value="1"/>
</dbReference>
<dbReference type="GO" id="GO:0004377">
    <property type="term" value="F:GDP-Man:Man(3)GlcNAc(2)-PP-Dol alpha-1,2-mannosyltransferase activity"/>
    <property type="evidence" value="ECO:0007669"/>
    <property type="project" value="InterPro"/>
</dbReference>
<dbReference type="EMBL" id="KQ093947">
    <property type="protein sequence ID" value="KMS94369.1"/>
    <property type="molecule type" value="Genomic_DNA"/>
</dbReference>
<dbReference type="SUPFAM" id="SSF53756">
    <property type="entry name" value="UDP-Glycosyltransferase/glycogen phosphorylase"/>
    <property type="match status" value="1"/>
</dbReference>
<dbReference type="OrthoDB" id="1704797at2759"/>
<gene>
    <name evidence="3" type="ORF">BVRB_022100</name>
</gene>
<name>A0A0J8B031_BETVV</name>
<evidence type="ECO:0000313" key="3">
    <source>
        <dbReference type="EMBL" id="KMS94369.1"/>
    </source>
</evidence>
<keyword evidence="4" id="KW-1185">Reference proteome</keyword>
<dbReference type="Gramene" id="KMS94369">
    <property type="protein sequence ID" value="KMS94369"/>
    <property type="gene ID" value="BVRB_022100"/>
</dbReference>
<dbReference type="Pfam" id="PF00534">
    <property type="entry name" value="Glycos_transf_1"/>
    <property type="match status" value="1"/>
</dbReference>
<evidence type="ECO:0000256" key="1">
    <source>
        <dbReference type="ARBA" id="ARBA00022676"/>
    </source>
</evidence>
<organism evidence="3 4">
    <name type="scientific">Beta vulgaris subsp. vulgaris</name>
    <name type="common">Beet</name>
    <dbReference type="NCBI Taxonomy" id="3555"/>
    <lineage>
        <taxon>Eukaryota</taxon>
        <taxon>Viridiplantae</taxon>
        <taxon>Streptophyta</taxon>
        <taxon>Embryophyta</taxon>
        <taxon>Tracheophyta</taxon>
        <taxon>Spermatophyta</taxon>
        <taxon>Magnoliopsida</taxon>
        <taxon>eudicotyledons</taxon>
        <taxon>Gunneridae</taxon>
        <taxon>Pentapetalae</taxon>
        <taxon>Caryophyllales</taxon>
        <taxon>Chenopodiaceae</taxon>
        <taxon>Betoideae</taxon>
        <taxon>Beta</taxon>
    </lineage>
</organism>
<keyword evidence="1" id="KW-0808">Transferase</keyword>
<reference evidence="3 4" key="1">
    <citation type="journal article" date="2014" name="Nature">
        <title>The genome of the recently domesticated crop plant sugar beet (Beta vulgaris).</title>
        <authorList>
            <person name="Dohm J.C."/>
            <person name="Minoche A.E."/>
            <person name="Holtgrawe D."/>
            <person name="Capella-Gutierrez S."/>
            <person name="Zakrzewski F."/>
            <person name="Tafer H."/>
            <person name="Rupp O."/>
            <person name="Sorensen T.R."/>
            <person name="Stracke R."/>
            <person name="Reinhardt R."/>
            <person name="Goesmann A."/>
            <person name="Kraft T."/>
            <person name="Schulz B."/>
            <person name="Stadler P.F."/>
            <person name="Schmidt T."/>
            <person name="Gabaldon T."/>
            <person name="Lehrach H."/>
            <person name="Weisshaar B."/>
            <person name="Himmelbauer H."/>
        </authorList>
    </citation>
    <scope>NUCLEOTIDE SEQUENCE [LARGE SCALE GENOMIC DNA]</scope>
    <source>
        <tissue evidence="3">Taproot</tissue>
    </source>
</reference>